<feature type="compositionally biased region" description="Basic and acidic residues" evidence="1">
    <location>
        <begin position="667"/>
        <end position="678"/>
    </location>
</feature>
<feature type="compositionally biased region" description="Polar residues" evidence="1">
    <location>
        <begin position="811"/>
        <end position="822"/>
    </location>
</feature>
<dbReference type="CDD" id="cd05162">
    <property type="entry name" value="PWWP"/>
    <property type="match status" value="5"/>
</dbReference>
<feature type="compositionally biased region" description="Polar residues" evidence="1">
    <location>
        <begin position="828"/>
        <end position="847"/>
    </location>
</feature>
<dbReference type="VEuPathDB" id="FungiDB:AeMF1_009461"/>
<evidence type="ECO:0000259" key="2">
    <source>
        <dbReference type="PROSITE" id="PS50812"/>
    </source>
</evidence>
<feature type="domain" description="PWWP" evidence="2">
    <location>
        <begin position="1377"/>
        <end position="1428"/>
    </location>
</feature>
<dbReference type="InterPro" id="IPR000313">
    <property type="entry name" value="PWWP_dom"/>
</dbReference>
<feature type="region of interest" description="Disordered" evidence="1">
    <location>
        <begin position="811"/>
        <end position="859"/>
    </location>
</feature>
<feature type="region of interest" description="Disordered" evidence="1">
    <location>
        <begin position="1136"/>
        <end position="1223"/>
    </location>
</feature>
<reference evidence="3 4" key="1">
    <citation type="submission" date="2019-07" db="EMBL/GenBank/DDBJ databases">
        <title>Genomics analysis of Aphanomyces spp. identifies a new class of oomycete effector associated with host adaptation.</title>
        <authorList>
            <person name="Gaulin E."/>
        </authorList>
    </citation>
    <scope>NUCLEOTIDE SEQUENCE [LARGE SCALE GENOMIC DNA]</scope>
    <source>
        <strain evidence="3 4">ATCC 201684</strain>
    </source>
</reference>
<feature type="compositionally biased region" description="Polar residues" evidence="1">
    <location>
        <begin position="1599"/>
        <end position="1614"/>
    </location>
</feature>
<feature type="compositionally biased region" description="Basic and acidic residues" evidence="1">
    <location>
        <begin position="1757"/>
        <end position="1771"/>
    </location>
</feature>
<feature type="compositionally biased region" description="Polar residues" evidence="1">
    <location>
        <begin position="1205"/>
        <end position="1223"/>
    </location>
</feature>
<dbReference type="SMART" id="SM00293">
    <property type="entry name" value="PWWP"/>
    <property type="match status" value="2"/>
</dbReference>
<feature type="domain" description="PWWP" evidence="2">
    <location>
        <begin position="1230"/>
        <end position="1301"/>
    </location>
</feature>
<feature type="region of interest" description="Disordered" evidence="1">
    <location>
        <begin position="1497"/>
        <end position="1534"/>
    </location>
</feature>
<proteinExistence type="predicted"/>
<feature type="region of interest" description="Disordered" evidence="1">
    <location>
        <begin position="1730"/>
        <end position="1771"/>
    </location>
</feature>
<evidence type="ECO:0000313" key="3">
    <source>
        <dbReference type="EMBL" id="KAF0744581.1"/>
    </source>
</evidence>
<feature type="compositionally biased region" description="Basic and acidic residues" evidence="1">
    <location>
        <begin position="763"/>
        <end position="773"/>
    </location>
</feature>
<dbReference type="EMBL" id="VJMJ01000009">
    <property type="protein sequence ID" value="KAF0744581.1"/>
    <property type="molecule type" value="Genomic_DNA"/>
</dbReference>
<feature type="region of interest" description="Disordered" evidence="1">
    <location>
        <begin position="1572"/>
        <end position="1622"/>
    </location>
</feature>
<feature type="compositionally biased region" description="Pro residues" evidence="1">
    <location>
        <begin position="1154"/>
        <end position="1165"/>
    </location>
</feature>
<evidence type="ECO:0000313" key="4">
    <source>
        <dbReference type="Proteomes" id="UP000481153"/>
    </source>
</evidence>
<sequence length="1940" mass="218828">MFDNRPDLREEFAAAMAEANECFTGKDGNPKLPFLEPWDLNKKLQAPPKPVVPYNSLGWGYKEGYPWLPIFVLDPQTVRPNLRQLGDKHADDLRQATLRPNSYRLVYVFGLHEIVLRPNNMVKPWHGPDHRTFVKGSPKNLKNEILFVTLAKALQEVKDYVNADESTRLLPLLDIGDIGPAAATSNHLYYQCGRMHHDDVKMPLSMMETSLLDSVGCLAWFKPPDQPWWPVYVCDPDALRDNLHILGGGHLVQLLRVKNSPRELRLIYFLGRYIFGLQKAEELKQWNCPEKQDRLRAQPMPGSSKDEIEEFTNAMSEAMEYSRTGVLPYIASHDLDLRAEAPSQPIIPLNSLAWALRDGYPWMPVYVCDPSVLKSNMRNLGNKHASILEIAKQNTSSHRIVYHFGAHDFVLHKTKGKLRMWNGSDHTHLLNRMPRSLFAHQTSRDWRVVNTVMYAKFETAMKEVEAFIKAKPSQRLLPKMVPSDLEISTLPLLLDNDEGESDERMSIDNGMDAMNDNEETREDVNADADFDCIVWAMLQINVWRPAYICNPFKLKTDLTLLGNKHGPMVNEARNEPKLKRILYFFGSHNFGLRRFPQMIKPWKCQEHASFEAEMRQATPDATDVLEEIEEFCAAAPSNRILPCFAEEDEYDFSTVYHRLRTEEINEAVETKKSNKDMRSINNSSRTHDYHDGKRKAMKDKDMSTHSGKGKGKSTVPPVGSRATKKEASYSDVTHSSNERKRTSSDMTDSIPKSPQPKRLRKLPRPEQTKEKQNLARAPLTFQSVQSRGQIYIPSKDGQTTRKSHSVVTTAPIVNSDMSTSRNSHQHNSDSLRSPSTQFGRQIPSSPVISKESKPLQPSQLTEKNSIYQVSINEIPYDSVAWARMNSSTPWWPVYICDPNRLKPSLQLLGNRHETALATVKKYPTDLRLVYLFGSCTFDICKQNVVPWNCQEQELFVQGHPSFTMSSNRSYRDLRKAVRDAMNYFGKDAYTRLLPQMVESDIVSRTISQSIPQNSIVWAKSGEALWLPVFLCDPSLLNPSRHDLGRINERAIEIAKENPEHYRIVYYFGSRNFGILKSEGIVKWWNCPEHEQFTQGRPVPNVDDQKKAEHIDKVLAAVRDTKAFIATDRYDFPYPYESSSEDTRLPHWQNKLPQPEIPPKNQPPPAAKSQSEAKTPKPVNVAIPRVMVTSTNTTGGRHVKQRGRPSKSSPTHVETPFTPTKSSTWTSNACLAWAKISGYPWWPSYVCEPSKLRNDLVLLGNGHQAYLEKAKQNPTVCKVVYYFGSHNFGLHHIDSSKPTGSKMNSLKPWNCPDHKTLIGGFPFTMNATYPEVFEEFKSAIKEVEAFENEDDSMRLLPYMVPTDMDLSLKPPPPTSIPLGDMVWALSSGYPWMPAYVCDPHKLRGQLFHLGSSHKKFLEKARANPDECWIVYYFGAHTFGLHKTRGTIKPWRCEEYDNFVDGYAETLLVDEDAWAEFKSAIQEAKAFASADPSTRILPGMVLSDMDSPLPHPTNCSEPIDLTSSPESTPKKDPLSLEGVDISLDSLVSTSKEGGKAKQAPGKLRIPVRYAFGRRIDSSSSSGGHPSDEDTETDDEAKSSVAKLSNTARPSVLSGQRDTLVPDDFKYNQSQRQILQELKENESGDIDIQEIVPHSSRDRDDSVAVKEEPIVYSSYSGADITETTGVFSEAISTSPARASPENVNIQSLQSETIEIEEDEASVIIMKSAYSQLDKQNGNKSEDAPTSEVKNDGVESTSENSGKDKEDTSKIFDSRTVDEDSSEVIELKSAYLQVNEPSNIKDNEGVMIESSYQLLGKQSPTAQPVPKIFAETHATSILDKPGKDSAVTSVAWVELNSDCWWPVYIDTSSKQEVTDVEVVHFVTQKREILPAKSLKAWNCDDHDAFLAKVAMQGNEDSASLAQAIQEAKDFLESSDATKPFSGES</sequence>
<dbReference type="Pfam" id="PF00855">
    <property type="entry name" value="PWWP"/>
    <property type="match status" value="4"/>
</dbReference>
<feature type="domain" description="PWWP" evidence="2">
    <location>
        <begin position="349"/>
        <end position="409"/>
    </location>
</feature>
<gene>
    <name evidence="3" type="ORF">Ae201684_001050</name>
</gene>
<name>A0A6G0XV79_9STRA</name>
<protein>
    <recommendedName>
        <fullName evidence="2">PWWP domain-containing protein</fullName>
    </recommendedName>
</protein>
<keyword evidence="4" id="KW-1185">Reference proteome</keyword>
<dbReference type="Proteomes" id="UP000481153">
    <property type="component" value="Unassembled WGS sequence"/>
</dbReference>
<feature type="region of interest" description="Disordered" evidence="1">
    <location>
        <begin position="667"/>
        <end position="782"/>
    </location>
</feature>
<dbReference type="PROSITE" id="PS50812">
    <property type="entry name" value="PWWP"/>
    <property type="match status" value="4"/>
</dbReference>
<dbReference type="Gene3D" id="2.30.30.140">
    <property type="match status" value="9"/>
</dbReference>
<dbReference type="SUPFAM" id="SSF63748">
    <property type="entry name" value="Tudor/PWWP/MBT"/>
    <property type="match status" value="4"/>
</dbReference>
<feature type="domain" description="PWWP" evidence="2">
    <location>
        <begin position="215"/>
        <end position="291"/>
    </location>
</feature>
<organism evidence="3 4">
    <name type="scientific">Aphanomyces euteiches</name>
    <dbReference type="NCBI Taxonomy" id="100861"/>
    <lineage>
        <taxon>Eukaryota</taxon>
        <taxon>Sar</taxon>
        <taxon>Stramenopiles</taxon>
        <taxon>Oomycota</taxon>
        <taxon>Saprolegniomycetes</taxon>
        <taxon>Saprolegniales</taxon>
        <taxon>Verrucalvaceae</taxon>
        <taxon>Aphanomyces</taxon>
    </lineage>
</organism>
<accession>A0A6G0XV79</accession>
<evidence type="ECO:0000256" key="1">
    <source>
        <dbReference type="SAM" id="MobiDB-lite"/>
    </source>
</evidence>
<feature type="compositionally biased region" description="Polar residues" evidence="1">
    <location>
        <begin position="1511"/>
        <end position="1525"/>
    </location>
</feature>
<comment type="caution">
    <text evidence="3">The sequence shown here is derived from an EMBL/GenBank/DDBJ whole genome shotgun (WGS) entry which is preliminary data.</text>
</comment>